<evidence type="ECO:0000259" key="2">
    <source>
        <dbReference type="Pfam" id="PF16344"/>
    </source>
</evidence>
<dbReference type="PANTHER" id="PTHR30273:SF2">
    <property type="entry name" value="PROTEIN FECR"/>
    <property type="match status" value="1"/>
</dbReference>
<dbReference type="GO" id="GO:0016989">
    <property type="term" value="F:sigma factor antagonist activity"/>
    <property type="evidence" value="ECO:0007669"/>
    <property type="project" value="TreeGrafter"/>
</dbReference>
<evidence type="ECO:0000313" key="3">
    <source>
        <dbReference type="EMBL" id="NLR80418.1"/>
    </source>
</evidence>
<evidence type="ECO:0000313" key="4">
    <source>
        <dbReference type="Proteomes" id="UP000552864"/>
    </source>
</evidence>
<dbReference type="PANTHER" id="PTHR30273">
    <property type="entry name" value="PERIPLASMIC SIGNAL SENSOR AND SIGMA FACTOR ACTIVATOR FECR-RELATED"/>
    <property type="match status" value="1"/>
</dbReference>
<feature type="domain" description="Protein FecR C-terminal" evidence="2">
    <location>
        <begin position="325"/>
        <end position="391"/>
    </location>
</feature>
<dbReference type="Gene3D" id="2.60.120.1440">
    <property type="match status" value="1"/>
</dbReference>
<accession>A0A847SR46</accession>
<dbReference type="RefSeq" id="WP_168740095.1">
    <property type="nucleotide sequence ID" value="NZ_JABAHZ010000004.1"/>
</dbReference>
<proteinExistence type="predicted"/>
<comment type="caution">
    <text evidence="3">The sequence shown here is derived from an EMBL/GenBank/DDBJ whole genome shotgun (WGS) entry which is preliminary data.</text>
</comment>
<organism evidence="3 4">
    <name type="scientific">Chitinophaga eiseniae</name>
    <dbReference type="NCBI Taxonomy" id="634771"/>
    <lineage>
        <taxon>Bacteria</taxon>
        <taxon>Pseudomonadati</taxon>
        <taxon>Bacteroidota</taxon>
        <taxon>Chitinophagia</taxon>
        <taxon>Chitinophagales</taxon>
        <taxon>Chitinophagaceae</taxon>
        <taxon>Chitinophaga</taxon>
    </lineage>
</organism>
<evidence type="ECO:0000259" key="1">
    <source>
        <dbReference type="Pfam" id="PF04773"/>
    </source>
</evidence>
<dbReference type="FunFam" id="2.60.120.1440:FF:000001">
    <property type="entry name" value="Putative anti-sigma factor"/>
    <property type="match status" value="1"/>
</dbReference>
<dbReference type="AlphaFoldDB" id="A0A847SR46"/>
<dbReference type="EMBL" id="JABAHZ010000004">
    <property type="protein sequence ID" value="NLR80418.1"/>
    <property type="molecule type" value="Genomic_DNA"/>
</dbReference>
<dbReference type="InterPro" id="IPR006860">
    <property type="entry name" value="FecR"/>
</dbReference>
<dbReference type="Pfam" id="PF04773">
    <property type="entry name" value="FecR"/>
    <property type="match status" value="1"/>
</dbReference>
<dbReference type="Gene3D" id="3.55.50.30">
    <property type="match status" value="1"/>
</dbReference>
<dbReference type="InterPro" id="IPR012373">
    <property type="entry name" value="Ferrdict_sens_TM"/>
</dbReference>
<feature type="domain" description="FecR protein" evidence="1">
    <location>
        <begin position="186"/>
        <end position="281"/>
    </location>
</feature>
<dbReference type="Proteomes" id="UP000552864">
    <property type="component" value="Unassembled WGS sequence"/>
</dbReference>
<dbReference type="InterPro" id="IPR032508">
    <property type="entry name" value="FecR_C"/>
</dbReference>
<dbReference type="Pfam" id="PF16344">
    <property type="entry name" value="FecR_C"/>
    <property type="match status" value="1"/>
</dbReference>
<keyword evidence="4" id="KW-1185">Reference proteome</keyword>
<gene>
    <name evidence="3" type="ORF">HGH91_17440</name>
</gene>
<protein>
    <submittedName>
        <fullName evidence="3">FecR family protein</fullName>
    </submittedName>
</protein>
<sequence>MPDIERLTYLLTRIRSQQASKEEYQELLSLIQADESGEVVALMDAFHAPETPAADAGGYDHAYWQTVLTEILDTDKVIEKQPVRFLSWKKWWAAAAVVAIAAAGVYFLRPHKVQPPVVATKAPVRDVAPGGNKAMLTLADGSQITLDSASNGLLATQGQTKVTKLSNGQLVYDESANPEGQVLYNTMSTPLGGQYKLVLPDGSTVWLNAGSSITYPTAFTGKERSVSITGEAFFDVAKNEKMPFLVKTRGTVVEVLGTQFNVNAYTDEAAIATTLLEGAVRVNLRQQQLQLRPGQQARIAPQADKIAVVDHVNLQECISWKDGFFSFDNADLPTVMRQLARWYNIEVKYEGAIPQRSFTGEIGRSLSLSQVLKGLTKTRIKYRIENGNRIVIQP</sequence>
<reference evidence="3 4" key="1">
    <citation type="submission" date="2020-04" db="EMBL/GenBank/DDBJ databases">
        <authorList>
            <person name="Yin C."/>
        </authorList>
    </citation>
    <scope>NUCLEOTIDE SEQUENCE [LARGE SCALE GENOMIC DNA]</scope>
    <source>
        <strain evidence="3 4">Ak56</strain>
    </source>
</reference>
<name>A0A847SR46_9BACT</name>